<dbReference type="InterPro" id="IPR013154">
    <property type="entry name" value="ADH-like_N"/>
</dbReference>
<dbReference type="Proteomes" id="UP000288197">
    <property type="component" value="Unassembled WGS sequence"/>
</dbReference>
<comment type="similarity">
    <text evidence="2">Belongs to the zinc-containing alcohol dehydrogenase family.</text>
</comment>
<keyword evidence="3" id="KW-0479">Metal-binding</keyword>
<dbReference type="EMBL" id="NGJX01000017">
    <property type="protein sequence ID" value="RST99016.1"/>
    <property type="molecule type" value="Genomic_DNA"/>
</dbReference>
<evidence type="ECO:0000256" key="2">
    <source>
        <dbReference type="ARBA" id="ARBA00008072"/>
    </source>
</evidence>
<evidence type="ECO:0000256" key="1">
    <source>
        <dbReference type="ARBA" id="ARBA00001947"/>
    </source>
</evidence>
<evidence type="ECO:0000259" key="6">
    <source>
        <dbReference type="SMART" id="SM00829"/>
    </source>
</evidence>
<dbReference type="Pfam" id="PF08240">
    <property type="entry name" value="ADH_N"/>
    <property type="match status" value="1"/>
</dbReference>
<dbReference type="SUPFAM" id="SSF51735">
    <property type="entry name" value="NAD(P)-binding Rossmann-fold domains"/>
    <property type="match status" value="1"/>
</dbReference>
<dbReference type="GO" id="GO:0016491">
    <property type="term" value="F:oxidoreductase activity"/>
    <property type="evidence" value="ECO:0007669"/>
    <property type="project" value="UniProtKB-KW"/>
</dbReference>
<protein>
    <submittedName>
        <fullName evidence="7 8">Alcohol dehydrogenase</fullName>
    </submittedName>
</protein>
<evidence type="ECO:0000256" key="4">
    <source>
        <dbReference type="ARBA" id="ARBA00022833"/>
    </source>
</evidence>
<evidence type="ECO:0000313" key="7">
    <source>
        <dbReference type="EMBL" id="NKC68643.1"/>
    </source>
</evidence>
<evidence type="ECO:0000256" key="3">
    <source>
        <dbReference type="ARBA" id="ARBA00022723"/>
    </source>
</evidence>
<evidence type="ECO:0000256" key="5">
    <source>
        <dbReference type="ARBA" id="ARBA00023002"/>
    </source>
</evidence>
<dbReference type="Pfam" id="PF00107">
    <property type="entry name" value="ADH_zinc_N"/>
    <property type="match status" value="1"/>
</dbReference>
<dbReference type="CDD" id="cd08255">
    <property type="entry name" value="2-desacetyl-2-hydroxyethyl_bacteriochlorophyllide_like"/>
    <property type="match status" value="1"/>
</dbReference>
<feature type="domain" description="Enoyl reductase (ER)" evidence="6">
    <location>
        <begin position="6"/>
        <end position="326"/>
    </location>
</feature>
<keyword evidence="5" id="KW-0560">Oxidoreductase</keyword>
<dbReference type="Gene3D" id="3.40.50.720">
    <property type="entry name" value="NAD(P)-binding Rossmann-like Domain"/>
    <property type="match status" value="1"/>
</dbReference>
<evidence type="ECO:0000313" key="8">
    <source>
        <dbReference type="EMBL" id="RST99016.1"/>
    </source>
</evidence>
<reference evidence="7 10" key="2">
    <citation type="submission" date="2020-03" db="EMBL/GenBank/DDBJ databases">
        <title>Bacterial samples isolated from urine from healthy bovine heifers (Gyr breed).</title>
        <authorList>
            <person name="Giannattasio-Ferraz S."/>
            <person name="Maskeri L."/>
            <person name="Penido A."/>
            <person name="Barbosa-Stancioli E.F."/>
            <person name="Putonti C."/>
        </authorList>
    </citation>
    <scope>NUCLEOTIDE SEQUENCE [LARGE SCALE GENOMIC DNA]</scope>
    <source>
        <strain evidence="7 10">UFMG-H7</strain>
    </source>
</reference>
<accession>A0A369AQI1</accession>
<dbReference type="GeneID" id="63147487"/>
<dbReference type="InterPro" id="IPR020843">
    <property type="entry name" value="ER"/>
</dbReference>
<dbReference type="Gene3D" id="3.90.180.10">
    <property type="entry name" value="Medium-chain alcohol dehydrogenases, catalytic domain"/>
    <property type="match status" value="1"/>
</dbReference>
<evidence type="ECO:0000313" key="9">
    <source>
        <dbReference type="Proteomes" id="UP000288197"/>
    </source>
</evidence>
<dbReference type="GO" id="GO:0046872">
    <property type="term" value="F:metal ion binding"/>
    <property type="evidence" value="ECO:0007669"/>
    <property type="project" value="UniProtKB-KW"/>
</dbReference>
<dbReference type="SUPFAM" id="SSF50129">
    <property type="entry name" value="GroES-like"/>
    <property type="match status" value="1"/>
</dbReference>
<dbReference type="AlphaFoldDB" id="A0A369AQI1"/>
<keyword evidence="4" id="KW-0862">Zinc</keyword>
<dbReference type="EMBL" id="JAAVMB010000013">
    <property type="protein sequence ID" value="NKC68643.1"/>
    <property type="molecule type" value="Genomic_DNA"/>
</dbReference>
<reference evidence="8 9" key="1">
    <citation type="submission" date="2017-05" db="EMBL/GenBank/DDBJ databases">
        <title>Vagococcus spp. assemblies.</title>
        <authorList>
            <person name="Gulvik C.A."/>
        </authorList>
    </citation>
    <scope>NUCLEOTIDE SEQUENCE [LARGE SCALE GENOMIC DNA]</scope>
    <source>
        <strain evidence="8 9">NCFB 2497</strain>
    </source>
</reference>
<dbReference type="SMART" id="SM00829">
    <property type="entry name" value="PKS_ER"/>
    <property type="match status" value="1"/>
</dbReference>
<organism evidence="7 10">
    <name type="scientific">Vagococcus fluvialis</name>
    <dbReference type="NCBI Taxonomy" id="2738"/>
    <lineage>
        <taxon>Bacteria</taxon>
        <taxon>Bacillati</taxon>
        <taxon>Bacillota</taxon>
        <taxon>Bacilli</taxon>
        <taxon>Lactobacillales</taxon>
        <taxon>Enterococcaceae</taxon>
        <taxon>Vagococcus</taxon>
    </lineage>
</organism>
<dbReference type="InterPro" id="IPR011032">
    <property type="entry name" value="GroES-like_sf"/>
</dbReference>
<dbReference type="Proteomes" id="UP000521358">
    <property type="component" value="Unassembled WGS sequence"/>
</dbReference>
<keyword evidence="9" id="KW-1185">Reference proteome</keyword>
<comment type="caution">
    <text evidence="7">The sequence shown here is derived from an EMBL/GenBank/DDBJ whole genome shotgun (WGS) entry which is preliminary data.</text>
</comment>
<evidence type="ECO:0000313" key="10">
    <source>
        <dbReference type="Proteomes" id="UP000521358"/>
    </source>
</evidence>
<gene>
    <name evidence="8" type="ORF">CBF32_12310</name>
    <name evidence="7" type="ORF">HED35_11140</name>
</gene>
<sequence length="332" mass="36217">MKYIGARNGKVAIFETEIPQAKPGYVLIKTSYSAISPGTEITMMGNSKGDIVPLGYSAAGVVEEVGEGVVGFKAGDRVACYGAPYVYHAEYLAVPKTLVCHVPDHVDLKEACLAGIGAISIHALRKADLQFGETSLVVGLGIFGQLIGQIAENAGHQVIALNRSKPRAEVFAQTTGIDTFTDEEELETHIAEVTNGHGVDAVFLCTGGDSSYLTNKSLEWCRDKGKSVIVGDLQPNYERTNMFAKEIDILISRAGGPGRYDPSYERDAIDYPYGQVRWTEGRNTAEYVRLLGKDRIKVADYVTNVTDLEHIDKTYHDLQQPGISVLTHIVRY</sequence>
<dbReference type="RefSeq" id="WP_086341709.1">
    <property type="nucleotide sequence ID" value="NZ_CP081459.1"/>
</dbReference>
<dbReference type="InterPro" id="IPR036291">
    <property type="entry name" value="NAD(P)-bd_dom_sf"/>
</dbReference>
<dbReference type="InterPro" id="IPR013149">
    <property type="entry name" value="ADH-like_C"/>
</dbReference>
<dbReference type="OrthoDB" id="9769198at2"/>
<proteinExistence type="inferred from homology"/>
<dbReference type="PANTHER" id="PTHR43350">
    <property type="entry name" value="NAD-DEPENDENT ALCOHOL DEHYDROGENASE"/>
    <property type="match status" value="1"/>
</dbReference>
<comment type="cofactor">
    <cofactor evidence="1">
        <name>Zn(2+)</name>
        <dbReference type="ChEBI" id="CHEBI:29105"/>
    </cofactor>
</comment>
<name>A0A369AQI1_9ENTE</name>
<dbReference type="PANTHER" id="PTHR43350:SF19">
    <property type="entry name" value="D-GULOSIDE 3-DEHYDROGENASE"/>
    <property type="match status" value="1"/>
</dbReference>